<reference evidence="2 3" key="2">
    <citation type="submission" date="2024-07" db="EMBL/GenBank/DDBJ databases">
        <authorList>
            <person name="Akdeniz Z."/>
        </authorList>
    </citation>
    <scope>NUCLEOTIDE SEQUENCE [LARGE SCALE GENOMIC DNA]</scope>
</reference>
<dbReference type="Proteomes" id="UP001642409">
    <property type="component" value="Unassembled WGS sequence"/>
</dbReference>
<evidence type="ECO:0000313" key="2">
    <source>
        <dbReference type="EMBL" id="CAL6025099.1"/>
    </source>
</evidence>
<proteinExistence type="predicted"/>
<comment type="caution">
    <text evidence="1">The sequence shown here is derived from an EMBL/GenBank/DDBJ whole genome shotgun (WGS) entry which is preliminary data.</text>
</comment>
<protein>
    <submittedName>
        <fullName evidence="1">Uncharacterized protein</fullName>
    </submittedName>
</protein>
<evidence type="ECO:0000313" key="3">
    <source>
        <dbReference type="Proteomes" id="UP001642409"/>
    </source>
</evidence>
<reference evidence="1" key="1">
    <citation type="submission" date="2023-06" db="EMBL/GenBank/DDBJ databases">
        <authorList>
            <person name="Kurt Z."/>
        </authorList>
    </citation>
    <scope>NUCLEOTIDE SEQUENCE</scope>
</reference>
<sequence>MNFLRISKDKDIYMAIEDNFIYVVDRAKNVLAKHSVSYENYCGQISNKKGSEVTFIRNAYQYNAVVTSSNLYVQCFDKVYRLENKQLVLAFTIPNLHACTQTNYGMIASFDTGLYIINYSGQFYVYSELTGQLKQSEDKLYKQANFFQFCDSLFLLRTIYLPENKKVTRILHYSDWFDRFETVLQDDEHLSIQSITFSQGGIMCVKSIKSTDQNGEMISTPQTQVIDMVPEPDIPKRLNIHEPVPTTNNQFRPVVGDTGLILDARTLSQISDVTDEQISKNKECFEEYAVKNIYHNQKIQKLVDFDVIIQHTKIQSGYVHKYNNQVQKFNNLSYKIRKQINDTTLTIIAQLTKTNEYLSRFQQYVDEK</sequence>
<dbReference type="EMBL" id="CAXDID020000097">
    <property type="protein sequence ID" value="CAL6025099.1"/>
    <property type="molecule type" value="Genomic_DNA"/>
</dbReference>
<gene>
    <name evidence="2" type="ORF">HINF_LOCUS29937</name>
    <name evidence="1" type="ORF">HINF_LOCUS54610</name>
</gene>
<organism evidence="1">
    <name type="scientific">Hexamita inflata</name>
    <dbReference type="NCBI Taxonomy" id="28002"/>
    <lineage>
        <taxon>Eukaryota</taxon>
        <taxon>Metamonada</taxon>
        <taxon>Diplomonadida</taxon>
        <taxon>Hexamitidae</taxon>
        <taxon>Hexamitinae</taxon>
        <taxon>Hexamita</taxon>
    </lineage>
</organism>
<name>A0AA86RHD0_9EUKA</name>
<dbReference type="EMBL" id="CATOUU010001010">
    <property type="protein sequence ID" value="CAI9966965.1"/>
    <property type="molecule type" value="Genomic_DNA"/>
</dbReference>
<evidence type="ECO:0000313" key="1">
    <source>
        <dbReference type="EMBL" id="CAI9966965.1"/>
    </source>
</evidence>
<dbReference type="AlphaFoldDB" id="A0AA86RHD0"/>
<accession>A0AA86RHD0</accession>
<keyword evidence="3" id="KW-1185">Reference proteome</keyword>